<evidence type="ECO:0000256" key="7">
    <source>
        <dbReference type="ARBA" id="ARBA00022801"/>
    </source>
</evidence>
<accession>A0AAW1KJK3</accession>
<sequence length="142" mass="15649">MSSSLQRVLNFAQKYRNGFDRVIDKVKIVAADNGACVAEFTVQEEHVNPMGTLHGAFSVMLIDNISGYGLRTILGNNVHFSVAMNITYIKSAKIGEEVVVDSQTLKVGKTLAYMLVTLKNKRTGELLVTGSHTKFILDEQID</sequence>
<evidence type="ECO:0000313" key="26">
    <source>
        <dbReference type="Proteomes" id="UP001458880"/>
    </source>
</evidence>
<evidence type="ECO:0000256" key="16">
    <source>
        <dbReference type="ARBA" id="ARBA00050199"/>
    </source>
</evidence>
<evidence type="ECO:0000256" key="2">
    <source>
        <dbReference type="ARBA" id="ARBA00004173"/>
    </source>
</evidence>
<evidence type="ECO:0000313" key="25">
    <source>
        <dbReference type="EMBL" id="KAK9719332.1"/>
    </source>
</evidence>
<dbReference type="CDD" id="cd03443">
    <property type="entry name" value="PaaI_thioesterase"/>
    <property type="match status" value="1"/>
</dbReference>
<comment type="function">
    <text evidence="18">Catalyzes the hydrolysis of acyl-CoAs into free fatty acids and coenzyme A (CoASH), regulating their respective intracellular levels. Has acyl-CoA thioesterase activity towards medium (C12) and long-chain (C18) fatty acyl-CoA substrates. Can also hydrolyze 3-hydroxyphenylacetyl-CoA and 3,4-dihydroxyphenylacetyl-CoA (in vitro). May play a role in controlling adaptive thermogenesis.</text>
</comment>
<dbReference type="PANTHER" id="PTHR21660">
    <property type="entry name" value="THIOESTERASE SUPERFAMILY MEMBER-RELATED"/>
    <property type="match status" value="1"/>
</dbReference>
<dbReference type="EMBL" id="JASPKY010000221">
    <property type="protein sequence ID" value="KAK9719332.1"/>
    <property type="molecule type" value="Genomic_DNA"/>
</dbReference>
<dbReference type="GO" id="GO:0005819">
    <property type="term" value="C:spindle"/>
    <property type="evidence" value="ECO:0007669"/>
    <property type="project" value="UniProtKB-SubCell"/>
</dbReference>
<evidence type="ECO:0000256" key="11">
    <source>
        <dbReference type="ARBA" id="ARBA00023212"/>
    </source>
</evidence>
<evidence type="ECO:0000256" key="3">
    <source>
        <dbReference type="ARBA" id="ARBA00004186"/>
    </source>
</evidence>
<keyword evidence="7" id="KW-0378">Hydrolase</keyword>
<dbReference type="Pfam" id="PF03061">
    <property type="entry name" value="4HBT"/>
    <property type="match status" value="1"/>
</dbReference>
<dbReference type="InterPro" id="IPR003736">
    <property type="entry name" value="PAAI_dom"/>
</dbReference>
<evidence type="ECO:0000256" key="17">
    <source>
        <dbReference type="ARBA" id="ARBA00052976"/>
    </source>
</evidence>
<comment type="catalytic activity">
    <reaction evidence="14">
        <text>decanoyl-CoA + H2O = decanoate + CoA + H(+)</text>
        <dbReference type="Rhea" id="RHEA:40059"/>
        <dbReference type="ChEBI" id="CHEBI:15377"/>
        <dbReference type="ChEBI" id="CHEBI:15378"/>
        <dbReference type="ChEBI" id="CHEBI:27689"/>
        <dbReference type="ChEBI" id="CHEBI:57287"/>
        <dbReference type="ChEBI" id="CHEBI:61430"/>
    </reaction>
    <physiologicalReaction direction="left-to-right" evidence="14">
        <dbReference type="Rhea" id="RHEA:40060"/>
    </physiologicalReaction>
</comment>
<evidence type="ECO:0000259" key="24">
    <source>
        <dbReference type="Pfam" id="PF03061"/>
    </source>
</evidence>
<dbReference type="FunFam" id="3.10.129.10:FF:000021">
    <property type="entry name" value="Acyl-coenzyme A thioesterase 13"/>
    <property type="match status" value="1"/>
</dbReference>
<dbReference type="Proteomes" id="UP001458880">
    <property type="component" value="Unassembled WGS sequence"/>
</dbReference>
<keyword evidence="9" id="KW-0443">Lipid metabolism</keyword>
<evidence type="ECO:0000256" key="10">
    <source>
        <dbReference type="ARBA" id="ARBA00023128"/>
    </source>
</evidence>
<organism evidence="25 26">
    <name type="scientific">Popillia japonica</name>
    <name type="common">Japanese beetle</name>
    <dbReference type="NCBI Taxonomy" id="7064"/>
    <lineage>
        <taxon>Eukaryota</taxon>
        <taxon>Metazoa</taxon>
        <taxon>Ecdysozoa</taxon>
        <taxon>Arthropoda</taxon>
        <taxon>Hexapoda</taxon>
        <taxon>Insecta</taxon>
        <taxon>Pterygota</taxon>
        <taxon>Neoptera</taxon>
        <taxon>Endopterygota</taxon>
        <taxon>Coleoptera</taxon>
        <taxon>Polyphaga</taxon>
        <taxon>Scarabaeiformia</taxon>
        <taxon>Scarabaeidae</taxon>
        <taxon>Rutelinae</taxon>
        <taxon>Popillia</taxon>
    </lineage>
</organism>
<keyword evidence="11" id="KW-0206">Cytoskeleton</keyword>
<evidence type="ECO:0000256" key="12">
    <source>
        <dbReference type="ARBA" id="ARBA00023242"/>
    </source>
</evidence>
<comment type="similarity">
    <text evidence="5">Belongs to the thioesterase PaaI family.</text>
</comment>
<evidence type="ECO:0000256" key="15">
    <source>
        <dbReference type="ARBA" id="ARBA00048074"/>
    </source>
</evidence>
<feature type="domain" description="Thioesterase" evidence="24">
    <location>
        <begin position="50"/>
        <end position="124"/>
    </location>
</feature>
<gene>
    <name evidence="25" type="ORF">QE152_g22769</name>
</gene>
<comment type="catalytic activity">
    <reaction evidence="13">
        <text>octanoyl-CoA + H2O = octanoate + CoA + H(+)</text>
        <dbReference type="Rhea" id="RHEA:30143"/>
        <dbReference type="ChEBI" id="CHEBI:15377"/>
        <dbReference type="ChEBI" id="CHEBI:15378"/>
        <dbReference type="ChEBI" id="CHEBI:25646"/>
        <dbReference type="ChEBI" id="CHEBI:57287"/>
        <dbReference type="ChEBI" id="CHEBI:57386"/>
    </reaction>
    <physiologicalReaction direction="left-to-right" evidence="13">
        <dbReference type="Rhea" id="RHEA:30144"/>
    </physiologicalReaction>
</comment>
<dbReference type="InterPro" id="IPR039298">
    <property type="entry name" value="ACOT13"/>
</dbReference>
<dbReference type="PANTHER" id="PTHR21660:SF1">
    <property type="entry name" value="ACYL-COENZYME A THIOESTERASE 13"/>
    <property type="match status" value="1"/>
</dbReference>
<comment type="caution">
    <text evidence="25">The sequence shown here is derived from an EMBL/GenBank/DDBJ whole genome shotgun (WGS) entry which is preliminary data.</text>
</comment>
<keyword evidence="26" id="KW-1185">Reference proteome</keyword>
<evidence type="ECO:0000256" key="19">
    <source>
        <dbReference type="ARBA" id="ARBA00064709"/>
    </source>
</evidence>
<evidence type="ECO:0000256" key="5">
    <source>
        <dbReference type="ARBA" id="ARBA00008324"/>
    </source>
</evidence>
<dbReference type="NCBIfam" id="TIGR00369">
    <property type="entry name" value="unchar_dom_1"/>
    <property type="match status" value="1"/>
</dbReference>
<proteinExistence type="inferred from homology"/>
<evidence type="ECO:0000256" key="20">
    <source>
        <dbReference type="ARBA" id="ARBA00067273"/>
    </source>
</evidence>
<evidence type="ECO:0000256" key="6">
    <source>
        <dbReference type="ARBA" id="ARBA00022490"/>
    </source>
</evidence>
<reference evidence="25 26" key="1">
    <citation type="journal article" date="2024" name="BMC Genomics">
        <title>De novo assembly and annotation of Popillia japonica's genome with initial clues to its potential as an invasive pest.</title>
        <authorList>
            <person name="Cucini C."/>
            <person name="Boschi S."/>
            <person name="Funari R."/>
            <person name="Cardaioli E."/>
            <person name="Iannotti N."/>
            <person name="Marturano G."/>
            <person name="Paoli F."/>
            <person name="Bruttini M."/>
            <person name="Carapelli A."/>
            <person name="Frati F."/>
            <person name="Nardi F."/>
        </authorList>
    </citation>
    <scope>NUCLEOTIDE SEQUENCE [LARGE SCALE GENOMIC DNA]</scope>
    <source>
        <strain evidence="25">DMR45628</strain>
    </source>
</reference>
<evidence type="ECO:0000256" key="13">
    <source>
        <dbReference type="ARBA" id="ARBA00047588"/>
    </source>
</evidence>
<keyword evidence="12" id="KW-0539">Nucleus</keyword>
<dbReference type="SUPFAM" id="SSF54637">
    <property type="entry name" value="Thioesterase/thiol ester dehydrase-isomerase"/>
    <property type="match status" value="1"/>
</dbReference>
<evidence type="ECO:0000256" key="18">
    <source>
        <dbReference type="ARBA" id="ARBA00058205"/>
    </source>
</evidence>
<comment type="catalytic activity">
    <reaction evidence="15">
        <text>dodecanoyl-CoA + H2O = dodecanoate + CoA + H(+)</text>
        <dbReference type="Rhea" id="RHEA:30135"/>
        <dbReference type="ChEBI" id="CHEBI:15377"/>
        <dbReference type="ChEBI" id="CHEBI:15378"/>
        <dbReference type="ChEBI" id="CHEBI:18262"/>
        <dbReference type="ChEBI" id="CHEBI:57287"/>
        <dbReference type="ChEBI" id="CHEBI:57375"/>
    </reaction>
    <physiologicalReaction direction="left-to-right" evidence="15">
        <dbReference type="Rhea" id="RHEA:30136"/>
    </physiologicalReaction>
</comment>
<keyword evidence="10" id="KW-0496">Mitochondrion</keyword>
<comment type="subunit">
    <text evidence="19">Homotetramer. Interacts with PCTP.</text>
</comment>
<name>A0AAW1KJK3_POPJA</name>
<evidence type="ECO:0000256" key="8">
    <source>
        <dbReference type="ARBA" id="ARBA00022990"/>
    </source>
</evidence>
<keyword evidence="8" id="KW-0007">Acetylation</keyword>
<evidence type="ECO:0000256" key="1">
    <source>
        <dbReference type="ARBA" id="ARBA00004123"/>
    </source>
</evidence>
<dbReference type="InterPro" id="IPR006683">
    <property type="entry name" value="Thioestr_dom"/>
</dbReference>
<evidence type="ECO:0000256" key="22">
    <source>
        <dbReference type="ARBA" id="ARBA00081533"/>
    </source>
</evidence>
<dbReference type="GO" id="GO:0005739">
    <property type="term" value="C:mitochondrion"/>
    <property type="evidence" value="ECO:0007669"/>
    <property type="project" value="UniProtKB-SubCell"/>
</dbReference>
<dbReference type="GO" id="GO:0005829">
    <property type="term" value="C:cytosol"/>
    <property type="evidence" value="ECO:0007669"/>
    <property type="project" value="UniProtKB-SubCell"/>
</dbReference>
<comment type="catalytic activity">
    <reaction evidence="16">
        <text>hexanoyl-CoA + H2O = hexanoate + CoA + H(+)</text>
        <dbReference type="Rhea" id="RHEA:40115"/>
        <dbReference type="ChEBI" id="CHEBI:15377"/>
        <dbReference type="ChEBI" id="CHEBI:15378"/>
        <dbReference type="ChEBI" id="CHEBI:17120"/>
        <dbReference type="ChEBI" id="CHEBI:57287"/>
        <dbReference type="ChEBI" id="CHEBI:62620"/>
    </reaction>
    <physiologicalReaction direction="left-to-right" evidence="16">
        <dbReference type="Rhea" id="RHEA:40116"/>
    </physiologicalReaction>
</comment>
<evidence type="ECO:0000256" key="9">
    <source>
        <dbReference type="ARBA" id="ARBA00023098"/>
    </source>
</evidence>
<evidence type="ECO:0000256" key="4">
    <source>
        <dbReference type="ARBA" id="ARBA00004514"/>
    </source>
</evidence>
<dbReference type="GO" id="GO:0005634">
    <property type="term" value="C:nucleus"/>
    <property type="evidence" value="ECO:0007669"/>
    <property type="project" value="UniProtKB-SubCell"/>
</dbReference>
<evidence type="ECO:0000256" key="23">
    <source>
        <dbReference type="ARBA" id="ARBA00083956"/>
    </source>
</evidence>
<evidence type="ECO:0000256" key="21">
    <source>
        <dbReference type="ARBA" id="ARBA00075657"/>
    </source>
</evidence>
<comment type="subcellular location">
    <subcellularLocation>
        <location evidence="3">Cytoplasm</location>
        <location evidence="3">Cytoskeleton</location>
        <location evidence="3">Spindle</location>
    </subcellularLocation>
    <subcellularLocation>
        <location evidence="4">Cytoplasm</location>
        <location evidence="4">Cytosol</location>
    </subcellularLocation>
    <subcellularLocation>
        <location evidence="2">Mitochondrion</location>
    </subcellularLocation>
    <subcellularLocation>
        <location evidence="1">Nucleus</location>
    </subcellularLocation>
</comment>
<dbReference type="AlphaFoldDB" id="A0AAW1KJK3"/>
<protein>
    <recommendedName>
        <fullName evidence="20">Acyl-coenzyme A thioesterase 13</fullName>
    </recommendedName>
    <alternativeName>
        <fullName evidence="22">Hotdog-fold thioesterase superfamily member 2</fullName>
    </alternativeName>
    <alternativeName>
        <fullName evidence="21">Palmitoyl-CoA hydrolase</fullName>
    </alternativeName>
    <alternativeName>
        <fullName evidence="23">Thioesterase superfamily member 2</fullName>
    </alternativeName>
</protein>
<dbReference type="GO" id="GO:0006629">
    <property type="term" value="P:lipid metabolic process"/>
    <property type="evidence" value="ECO:0007669"/>
    <property type="project" value="UniProtKB-KW"/>
</dbReference>
<keyword evidence="6" id="KW-0963">Cytoplasm</keyword>
<evidence type="ECO:0000256" key="14">
    <source>
        <dbReference type="ARBA" id="ARBA00047969"/>
    </source>
</evidence>
<dbReference type="InterPro" id="IPR029069">
    <property type="entry name" value="HotDog_dom_sf"/>
</dbReference>
<comment type="catalytic activity">
    <reaction evidence="17">
        <text>a fatty acyl-CoA + H2O = a fatty acid + CoA + H(+)</text>
        <dbReference type="Rhea" id="RHEA:16781"/>
        <dbReference type="ChEBI" id="CHEBI:15377"/>
        <dbReference type="ChEBI" id="CHEBI:15378"/>
        <dbReference type="ChEBI" id="CHEBI:28868"/>
        <dbReference type="ChEBI" id="CHEBI:57287"/>
        <dbReference type="ChEBI" id="CHEBI:77636"/>
    </reaction>
    <physiologicalReaction direction="left-to-right" evidence="17">
        <dbReference type="Rhea" id="RHEA:16782"/>
    </physiologicalReaction>
</comment>
<dbReference type="GO" id="GO:0047617">
    <property type="term" value="F:fatty acyl-CoA hydrolase activity"/>
    <property type="evidence" value="ECO:0007669"/>
    <property type="project" value="InterPro"/>
</dbReference>
<dbReference type="Gene3D" id="3.10.129.10">
    <property type="entry name" value="Hotdog Thioesterase"/>
    <property type="match status" value="1"/>
</dbReference>